<dbReference type="PANTHER" id="PTHR47219:SF9">
    <property type="entry name" value="GTPASE ACTIVATING PROTEIN AND CENTROSOME-ASSOCIATED, ISOFORM B"/>
    <property type="match status" value="1"/>
</dbReference>
<keyword evidence="1" id="KW-0343">GTPase activation</keyword>
<comment type="caution">
    <text evidence="3">The sequence shown here is derived from an EMBL/GenBank/DDBJ whole genome shotgun (WGS) entry which is preliminary data.</text>
</comment>
<dbReference type="Proteomes" id="UP001162131">
    <property type="component" value="Unassembled WGS sequence"/>
</dbReference>
<organism evidence="3 4">
    <name type="scientific">Blepharisma stoltei</name>
    <dbReference type="NCBI Taxonomy" id="1481888"/>
    <lineage>
        <taxon>Eukaryota</taxon>
        <taxon>Sar</taxon>
        <taxon>Alveolata</taxon>
        <taxon>Ciliophora</taxon>
        <taxon>Postciliodesmatophora</taxon>
        <taxon>Heterotrichea</taxon>
        <taxon>Heterotrichida</taxon>
        <taxon>Blepharismidae</taxon>
        <taxon>Blepharisma</taxon>
    </lineage>
</organism>
<gene>
    <name evidence="3" type="ORF">BSTOLATCC_MIC62338</name>
</gene>
<sequence length="303" mass="35351">MSRSRRFSEDYVLIIDPPINEFSPNEWSIILKENDLHYTDPDRLRQSLFVGIPASLRGEIWTFISRGNRIHDDQYLILAEQSNSENETMIQKDLARTFPTIEMFKETEGPGQKGVLNILRAYSVFDEEIGYCQGMSFIVGLLLMNIKNPELAFWTFVNIMVDKDWRSVFKTGTPKLIKMLDTFAGDLQRSLGDVYEHIQKEGVEMTIFSWCFITLFICKAPLEFSVRIMDMFLCEGEQIIFSSLLKMLSLKKEKILRKKFEELVIYFNGQFVKECFDEFYITTLLSPLGYVNGIDEEYEVLES</sequence>
<dbReference type="EMBL" id="CAJZBQ010000060">
    <property type="protein sequence ID" value="CAG9334753.1"/>
    <property type="molecule type" value="Genomic_DNA"/>
</dbReference>
<dbReference type="Pfam" id="PF00566">
    <property type="entry name" value="RabGAP-TBC"/>
    <property type="match status" value="1"/>
</dbReference>
<dbReference type="InterPro" id="IPR000195">
    <property type="entry name" value="Rab-GAP-TBC_dom"/>
</dbReference>
<dbReference type="Gene3D" id="1.10.472.80">
    <property type="entry name" value="Ypt/Rab-GAP domain of gyp1p, domain 3"/>
    <property type="match status" value="1"/>
</dbReference>
<evidence type="ECO:0000313" key="4">
    <source>
        <dbReference type="Proteomes" id="UP001162131"/>
    </source>
</evidence>
<dbReference type="PANTHER" id="PTHR47219">
    <property type="entry name" value="RAB GTPASE-ACTIVATING PROTEIN 1-LIKE"/>
    <property type="match status" value="1"/>
</dbReference>
<evidence type="ECO:0000259" key="2">
    <source>
        <dbReference type="PROSITE" id="PS50086"/>
    </source>
</evidence>
<dbReference type="SMART" id="SM00164">
    <property type="entry name" value="TBC"/>
    <property type="match status" value="1"/>
</dbReference>
<keyword evidence="4" id="KW-1185">Reference proteome</keyword>
<dbReference type="GO" id="GO:0031267">
    <property type="term" value="F:small GTPase binding"/>
    <property type="evidence" value="ECO:0007669"/>
    <property type="project" value="TreeGrafter"/>
</dbReference>
<proteinExistence type="predicted"/>
<dbReference type="GO" id="GO:0005096">
    <property type="term" value="F:GTPase activator activity"/>
    <property type="evidence" value="ECO:0007669"/>
    <property type="project" value="UniProtKB-KW"/>
</dbReference>
<dbReference type="AlphaFoldDB" id="A0AAU9KBY4"/>
<dbReference type="InterPro" id="IPR035969">
    <property type="entry name" value="Rab-GAP_TBC_sf"/>
</dbReference>
<dbReference type="Gene3D" id="1.10.8.270">
    <property type="entry name" value="putative rabgap domain of human tbc1 domain family member 14 like domains"/>
    <property type="match status" value="1"/>
</dbReference>
<accession>A0AAU9KBY4</accession>
<evidence type="ECO:0000256" key="1">
    <source>
        <dbReference type="ARBA" id="ARBA00022468"/>
    </source>
</evidence>
<protein>
    <recommendedName>
        <fullName evidence="2">Rab-GAP TBC domain-containing protein</fullName>
    </recommendedName>
</protein>
<name>A0AAU9KBY4_9CILI</name>
<dbReference type="FunFam" id="1.10.8.270:FF:000001">
    <property type="entry name" value="TBC1 domain family member 1"/>
    <property type="match status" value="1"/>
</dbReference>
<dbReference type="SUPFAM" id="SSF47923">
    <property type="entry name" value="Ypt/Rab-GAP domain of gyp1p"/>
    <property type="match status" value="2"/>
</dbReference>
<dbReference type="PROSITE" id="PS50086">
    <property type="entry name" value="TBC_RABGAP"/>
    <property type="match status" value="1"/>
</dbReference>
<feature type="domain" description="Rab-GAP TBC" evidence="2">
    <location>
        <begin position="51"/>
        <end position="236"/>
    </location>
</feature>
<evidence type="ECO:0000313" key="3">
    <source>
        <dbReference type="EMBL" id="CAG9334753.1"/>
    </source>
</evidence>
<dbReference type="InterPro" id="IPR050302">
    <property type="entry name" value="Rab_GAP_TBC_domain"/>
</dbReference>
<reference evidence="3" key="1">
    <citation type="submission" date="2021-09" db="EMBL/GenBank/DDBJ databases">
        <authorList>
            <consortium name="AG Swart"/>
            <person name="Singh M."/>
            <person name="Singh A."/>
            <person name="Seah K."/>
            <person name="Emmerich C."/>
        </authorList>
    </citation>
    <scope>NUCLEOTIDE SEQUENCE</scope>
    <source>
        <strain evidence="3">ATCC30299</strain>
    </source>
</reference>